<dbReference type="Gene3D" id="1.25.40.10">
    <property type="entry name" value="Tetratricopeptide repeat domain"/>
    <property type="match status" value="1"/>
</dbReference>
<gene>
    <name evidence="3" type="ORF">GCM10007028_23240</name>
</gene>
<keyword evidence="3" id="KW-0418">Kinase</keyword>
<feature type="repeat" description="TPR" evidence="1">
    <location>
        <begin position="331"/>
        <end position="364"/>
    </location>
</feature>
<keyword evidence="2" id="KW-0732">Signal</keyword>
<dbReference type="Pfam" id="PF00756">
    <property type="entry name" value="Esterase"/>
    <property type="match status" value="1"/>
</dbReference>
<organism evidence="3 4">
    <name type="scientific">Algibacter mikhailovii</name>
    <dbReference type="NCBI Taxonomy" id="425498"/>
    <lineage>
        <taxon>Bacteria</taxon>
        <taxon>Pseudomonadati</taxon>
        <taxon>Bacteroidota</taxon>
        <taxon>Flavobacteriia</taxon>
        <taxon>Flavobacteriales</taxon>
        <taxon>Flavobacteriaceae</taxon>
        <taxon>Algibacter</taxon>
    </lineage>
</organism>
<name>A0A918R2R4_9FLAO</name>
<keyword evidence="3" id="KW-0808">Transferase</keyword>
<dbReference type="InterPro" id="IPR000801">
    <property type="entry name" value="Esterase-like"/>
</dbReference>
<protein>
    <submittedName>
        <fullName evidence="3">Histidine kinase</fullName>
    </submittedName>
</protein>
<feature type="signal peptide" evidence="2">
    <location>
        <begin position="1"/>
        <end position="19"/>
    </location>
</feature>
<dbReference type="AlphaFoldDB" id="A0A918R2R4"/>
<dbReference type="PROSITE" id="PS50005">
    <property type="entry name" value="TPR"/>
    <property type="match status" value="1"/>
</dbReference>
<dbReference type="InterPro" id="IPR029058">
    <property type="entry name" value="AB_hydrolase_fold"/>
</dbReference>
<proteinExistence type="predicted"/>
<reference evidence="3" key="1">
    <citation type="journal article" date="2014" name="Int. J. Syst. Evol. Microbiol.">
        <title>Complete genome sequence of Corynebacterium casei LMG S-19264T (=DSM 44701T), isolated from a smear-ripened cheese.</title>
        <authorList>
            <consortium name="US DOE Joint Genome Institute (JGI-PGF)"/>
            <person name="Walter F."/>
            <person name="Albersmeier A."/>
            <person name="Kalinowski J."/>
            <person name="Ruckert C."/>
        </authorList>
    </citation>
    <scope>NUCLEOTIDE SEQUENCE</scope>
    <source>
        <strain evidence="3">KCTC 12710</strain>
    </source>
</reference>
<dbReference type="PANTHER" id="PTHR48098:SF6">
    <property type="entry name" value="FERRI-BACILLIBACTIN ESTERASE BESA"/>
    <property type="match status" value="1"/>
</dbReference>
<reference evidence="3" key="2">
    <citation type="submission" date="2020-09" db="EMBL/GenBank/DDBJ databases">
        <authorList>
            <person name="Sun Q."/>
            <person name="Kim S."/>
        </authorList>
    </citation>
    <scope>NUCLEOTIDE SEQUENCE</scope>
    <source>
        <strain evidence="3">KCTC 12710</strain>
    </source>
</reference>
<sequence>MKLKLLLITLLACFNTLFSQVIYEAFDSYKLGEKRNIKIQLPNNYNPEDDLKYPIVLVLDGDYLFEPIVGNINYQAYWGEIPDCIIVGVSQAKTRLSDFEYSNETFLPSQDGAAFFEFISMELLPYIDARYKTSSFKVVAAHDLAANFINFYLFKKEPLFNAYIAISPEFSKKTPSRLSLRLSNIESEKQLFYYLATSDTDIKGFRSTILEADSKLKDVSNTNLHYKFDDFEDANHYTIVGQAIPSALSEIFQLYKPITKKDYTEDILTFGGSTFEYLEQKYDNIEDYYGLKKVVIENDLRAIAAACKKRGDNESLLELAKIARKTYPDSMIGAYYYGIYYEAIGNYKKALQRYQSGLLLMPSQFIDKDILLEKIYEIKEERF</sequence>
<dbReference type="SUPFAM" id="SSF53474">
    <property type="entry name" value="alpha/beta-Hydrolases"/>
    <property type="match status" value="1"/>
</dbReference>
<keyword evidence="1" id="KW-0802">TPR repeat</keyword>
<evidence type="ECO:0000256" key="2">
    <source>
        <dbReference type="SAM" id="SignalP"/>
    </source>
</evidence>
<keyword evidence="4" id="KW-1185">Reference proteome</keyword>
<dbReference type="GO" id="GO:0016301">
    <property type="term" value="F:kinase activity"/>
    <property type="evidence" value="ECO:0007669"/>
    <property type="project" value="UniProtKB-KW"/>
</dbReference>
<dbReference type="Proteomes" id="UP000636004">
    <property type="component" value="Unassembled WGS sequence"/>
</dbReference>
<dbReference type="RefSeq" id="WP_189360980.1">
    <property type="nucleotide sequence ID" value="NZ_BMWZ01000005.1"/>
</dbReference>
<dbReference type="InterPro" id="IPR011990">
    <property type="entry name" value="TPR-like_helical_dom_sf"/>
</dbReference>
<evidence type="ECO:0000256" key="1">
    <source>
        <dbReference type="PROSITE-ProRule" id="PRU00339"/>
    </source>
</evidence>
<accession>A0A918R2R4</accession>
<dbReference type="SUPFAM" id="SSF48452">
    <property type="entry name" value="TPR-like"/>
    <property type="match status" value="1"/>
</dbReference>
<dbReference type="PANTHER" id="PTHR48098">
    <property type="entry name" value="ENTEROCHELIN ESTERASE-RELATED"/>
    <property type="match status" value="1"/>
</dbReference>
<dbReference type="InterPro" id="IPR019734">
    <property type="entry name" value="TPR_rpt"/>
</dbReference>
<evidence type="ECO:0000313" key="4">
    <source>
        <dbReference type="Proteomes" id="UP000636004"/>
    </source>
</evidence>
<dbReference type="InterPro" id="IPR050583">
    <property type="entry name" value="Mycobacterial_A85_antigen"/>
</dbReference>
<feature type="chain" id="PRO_5036954329" evidence="2">
    <location>
        <begin position="20"/>
        <end position="383"/>
    </location>
</feature>
<comment type="caution">
    <text evidence="3">The sequence shown here is derived from an EMBL/GenBank/DDBJ whole genome shotgun (WGS) entry which is preliminary data.</text>
</comment>
<evidence type="ECO:0000313" key="3">
    <source>
        <dbReference type="EMBL" id="GGZ84605.1"/>
    </source>
</evidence>
<dbReference type="Gene3D" id="3.40.50.1820">
    <property type="entry name" value="alpha/beta hydrolase"/>
    <property type="match status" value="1"/>
</dbReference>
<dbReference type="EMBL" id="BMWZ01000005">
    <property type="protein sequence ID" value="GGZ84605.1"/>
    <property type="molecule type" value="Genomic_DNA"/>
</dbReference>